<keyword evidence="3" id="KW-1185">Reference proteome</keyword>
<feature type="region of interest" description="Disordered" evidence="1">
    <location>
        <begin position="18"/>
        <end position="61"/>
    </location>
</feature>
<name>A0A2I1H808_9GLOM</name>
<sequence>MKLEKEVRIITEKFKDLEKKKEQGMSSFHKKVKDNSGQTKKNSSSRRRKSQKNSDTQNYPNGKITELSDCYNNCDEMDGKYNSNKSCDMTFYDFPWYFVLDEEIFECIRDVVYVEKITGRSNRSKEILNDKIDDLFLVTELRKLMAMNQQVVLKEIKDGDNINENKKRVAQIQGSRGDDDNEGSE</sequence>
<evidence type="ECO:0000313" key="3">
    <source>
        <dbReference type="Proteomes" id="UP000234323"/>
    </source>
</evidence>
<reference evidence="2 3" key="1">
    <citation type="submission" date="2015-10" db="EMBL/GenBank/DDBJ databases">
        <title>Genome analyses suggest a sexual origin of heterokaryosis in a supposedly ancient asexual fungus.</title>
        <authorList>
            <person name="Ropars J."/>
            <person name="Sedzielewska K."/>
            <person name="Noel J."/>
            <person name="Charron P."/>
            <person name="Farinelli L."/>
            <person name="Marton T."/>
            <person name="Kruger M."/>
            <person name="Pelin A."/>
            <person name="Brachmann A."/>
            <person name="Corradi N."/>
        </authorList>
    </citation>
    <scope>NUCLEOTIDE SEQUENCE [LARGE SCALE GENOMIC DNA]</scope>
    <source>
        <strain evidence="2 3">A4</strain>
    </source>
</reference>
<dbReference type="VEuPathDB" id="FungiDB:RhiirFUN_026105"/>
<organism evidence="2 3">
    <name type="scientific">Rhizophagus irregularis</name>
    <dbReference type="NCBI Taxonomy" id="588596"/>
    <lineage>
        <taxon>Eukaryota</taxon>
        <taxon>Fungi</taxon>
        <taxon>Fungi incertae sedis</taxon>
        <taxon>Mucoromycota</taxon>
        <taxon>Glomeromycotina</taxon>
        <taxon>Glomeromycetes</taxon>
        <taxon>Glomerales</taxon>
        <taxon>Glomeraceae</taxon>
        <taxon>Rhizophagus</taxon>
    </lineage>
</organism>
<comment type="caution">
    <text evidence="2">The sequence shown here is derived from an EMBL/GenBank/DDBJ whole genome shotgun (WGS) entry which is preliminary data.</text>
</comment>
<accession>A0A2I1H808</accession>
<dbReference type="Proteomes" id="UP000234323">
    <property type="component" value="Unassembled WGS sequence"/>
</dbReference>
<gene>
    <name evidence="2" type="ORF">RhiirA4_474160</name>
</gene>
<evidence type="ECO:0000256" key="1">
    <source>
        <dbReference type="SAM" id="MobiDB-lite"/>
    </source>
</evidence>
<evidence type="ECO:0000313" key="2">
    <source>
        <dbReference type="EMBL" id="PKY54995.1"/>
    </source>
</evidence>
<dbReference type="AlphaFoldDB" id="A0A2I1H808"/>
<proteinExistence type="predicted"/>
<protein>
    <submittedName>
        <fullName evidence="2">Uncharacterized protein</fullName>
    </submittedName>
</protein>
<dbReference type="VEuPathDB" id="FungiDB:RhiirA1_402747"/>
<dbReference type="VEuPathDB" id="FungiDB:FUN_001837"/>
<dbReference type="EMBL" id="LLXI01001748">
    <property type="protein sequence ID" value="PKY54995.1"/>
    <property type="molecule type" value="Genomic_DNA"/>
</dbReference>